<reference evidence="12" key="1">
    <citation type="journal article" date="2019" name="Int. J. Syst. Evol. Microbiol.">
        <title>The Global Catalogue of Microorganisms (GCM) 10K type strain sequencing project: providing services to taxonomists for standard genome sequencing and annotation.</title>
        <authorList>
            <consortium name="The Broad Institute Genomics Platform"/>
            <consortium name="The Broad Institute Genome Sequencing Center for Infectious Disease"/>
            <person name="Wu L."/>
            <person name="Ma J."/>
        </authorList>
    </citation>
    <scope>NUCLEOTIDE SEQUENCE [LARGE SCALE GENOMIC DNA]</scope>
    <source>
        <strain evidence="12">JCM 4733</strain>
    </source>
</reference>
<keyword evidence="9" id="KW-0812">Transmembrane</keyword>
<feature type="region of interest" description="Disordered" evidence="8">
    <location>
        <begin position="163"/>
        <end position="228"/>
    </location>
</feature>
<feature type="region of interest" description="Disordered" evidence="8">
    <location>
        <begin position="103"/>
        <end position="136"/>
    </location>
</feature>
<dbReference type="NCBIfam" id="TIGR01167">
    <property type="entry name" value="LPXTG_anchor"/>
    <property type="match status" value="1"/>
</dbReference>
<keyword evidence="4" id="KW-0732">Signal</keyword>
<feature type="domain" description="Chaplin" evidence="10">
    <location>
        <begin position="128"/>
        <end position="168"/>
    </location>
</feature>
<sequence>MFTAAFPPVRVSARDRVWKGWEPMKRATRNSVIAIAAASGAMAVAGPVHADSAAQGSAGGSPGLISGNGIQLPVHLPVNVCGNTVNVAGLLNPAMGNTCANKGGGGTGGKERPAAPGGATAHARTQDSPGLASGNGLQLPVDLPVNVSGNSVNVVGVGNPVFGNTSANVPGDHPQEPGRATPPKPQEPPVAPPVRSEPPRPQEPPATHPTPPVVRHEPPGSLAQTGAETTWAAAVASLASLMGGALLYRRSRTRQPSREA</sequence>
<accession>A0ABQ3CQM6</accession>
<comment type="caution">
    <text evidence="11">The sequence shown here is derived from an EMBL/GenBank/DDBJ whole genome shotgun (WGS) entry which is preliminary data.</text>
</comment>
<comment type="subcellular location">
    <subcellularLocation>
        <location evidence="1">Secreted</location>
        <location evidence="1">Cell wall</location>
    </subcellularLocation>
</comment>
<feature type="domain" description="Chaplin" evidence="10">
    <location>
        <begin position="61"/>
        <end position="101"/>
    </location>
</feature>
<evidence type="ECO:0000256" key="8">
    <source>
        <dbReference type="SAM" id="MobiDB-lite"/>
    </source>
</evidence>
<dbReference type="Proteomes" id="UP000653644">
    <property type="component" value="Unassembled WGS sequence"/>
</dbReference>
<evidence type="ECO:0000256" key="6">
    <source>
        <dbReference type="ARBA" id="ARBA00023087"/>
    </source>
</evidence>
<dbReference type="InterPro" id="IPR005528">
    <property type="entry name" value="ChpA-H"/>
</dbReference>
<evidence type="ECO:0000256" key="3">
    <source>
        <dbReference type="ARBA" id="ARBA00022525"/>
    </source>
</evidence>
<evidence type="ECO:0000313" key="12">
    <source>
        <dbReference type="Proteomes" id="UP000653644"/>
    </source>
</evidence>
<keyword evidence="5" id="KW-0130">Cell adhesion</keyword>
<keyword evidence="12" id="KW-1185">Reference proteome</keyword>
<evidence type="ECO:0000256" key="9">
    <source>
        <dbReference type="SAM" id="Phobius"/>
    </source>
</evidence>
<evidence type="ECO:0000256" key="4">
    <source>
        <dbReference type="ARBA" id="ARBA00022729"/>
    </source>
</evidence>
<keyword evidence="6 7" id="KW-0034">Amyloid</keyword>
<evidence type="ECO:0000256" key="1">
    <source>
        <dbReference type="ARBA" id="ARBA00004191"/>
    </source>
</evidence>
<keyword evidence="2" id="KW-0134">Cell wall</keyword>
<evidence type="ECO:0000256" key="7">
    <source>
        <dbReference type="PROSITE-ProRule" id="PRU01232"/>
    </source>
</evidence>
<evidence type="ECO:0000256" key="5">
    <source>
        <dbReference type="ARBA" id="ARBA00022889"/>
    </source>
</evidence>
<keyword evidence="9" id="KW-1133">Transmembrane helix</keyword>
<protein>
    <recommendedName>
        <fullName evidence="10">Chaplin domain-containing protein</fullName>
    </recommendedName>
</protein>
<keyword evidence="3" id="KW-0964">Secreted</keyword>
<name>A0ABQ3CQM6_9ACTN</name>
<gene>
    <name evidence="11" type="ORF">GCM10010345_36230</name>
</gene>
<evidence type="ECO:0000259" key="10">
    <source>
        <dbReference type="PROSITE" id="PS51884"/>
    </source>
</evidence>
<dbReference type="PROSITE" id="PS51884">
    <property type="entry name" value="CHAPLIN"/>
    <property type="match status" value="2"/>
</dbReference>
<feature type="transmembrane region" description="Helical" evidence="9">
    <location>
        <begin position="231"/>
        <end position="248"/>
    </location>
</feature>
<proteinExistence type="predicted"/>
<dbReference type="Pfam" id="PF03777">
    <property type="entry name" value="ChpA-C"/>
    <property type="match status" value="2"/>
</dbReference>
<feature type="compositionally biased region" description="Pro residues" evidence="8">
    <location>
        <begin position="180"/>
        <end position="212"/>
    </location>
</feature>
<dbReference type="EMBL" id="BMVN01000011">
    <property type="protein sequence ID" value="GHA28310.1"/>
    <property type="molecule type" value="Genomic_DNA"/>
</dbReference>
<keyword evidence="9" id="KW-0472">Membrane</keyword>
<organism evidence="11 12">
    <name type="scientific">Streptomyces canarius</name>
    <dbReference type="NCBI Taxonomy" id="285453"/>
    <lineage>
        <taxon>Bacteria</taxon>
        <taxon>Bacillati</taxon>
        <taxon>Actinomycetota</taxon>
        <taxon>Actinomycetes</taxon>
        <taxon>Kitasatosporales</taxon>
        <taxon>Streptomycetaceae</taxon>
        <taxon>Streptomyces</taxon>
    </lineage>
</organism>
<evidence type="ECO:0000313" key="11">
    <source>
        <dbReference type="EMBL" id="GHA28310.1"/>
    </source>
</evidence>
<evidence type="ECO:0000256" key="2">
    <source>
        <dbReference type="ARBA" id="ARBA00022512"/>
    </source>
</evidence>